<protein>
    <submittedName>
        <fullName evidence="1">Uncharacterized protein</fullName>
    </submittedName>
</protein>
<dbReference type="EMBL" id="JAEDAQ010000035">
    <property type="protein sequence ID" value="MBH9582155.1"/>
    <property type="molecule type" value="Genomic_DNA"/>
</dbReference>
<proteinExistence type="predicted"/>
<name>A0ABS0QTS4_9STAP</name>
<evidence type="ECO:0000313" key="2">
    <source>
        <dbReference type="Proteomes" id="UP000597038"/>
    </source>
</evidence>
<comment type="caution">
    <text evidence="1">The sequence shown here is derived from an EMBL/GenBank/DDBJ whole genome shotgun (WGS) entry which is preliminary data.</text>
</comment>
<dbReference type="RefSeq" id="WP_115924707.1">
    <property type="nucleotide sequence ID" value="NZ_JAEDAQ010000035.1"/>
</dbReference>
<organism evidence="1 2">
    <name type="scientific">Staphylococcus felis</name>
    <dbReference type="NCBI Taxonomy" id="46127"/>
    <lineage>
        <taxon>Bacteria</taxon>
        <taxon>Bacillati</taxon>
        <taxon>Bacillota</taxon>
        <taxon>Bacilli</taxon>
        <taxon>Bacillales</taxon>
        <taxon>Staphylococcaceae</taxon>
        <taxon>Staphylococcus</taxon>
    </lineage>
</organism>
<reference evidence="1 2" key="1">
    <citation type="submission" date="2020-12" db="EMBL/GenBank/DDBJ databases">
        <title>Genomic analysis of Staphylococcus felis from a cat with skin infection.</title>
        <authorList>
            <person name="Aslantas O."/>
            <person name="Keskin O."/>
            <person name="Buyukaltay K."/>
            <person name="Gullu Yucetepe A."/>
        </authorList>
    </citation>
    <scope>NUCLEOTIDE SEQUENCE [LARGE SCALE GENOMIC DNA]</scope>
    <source>
        <strain evidence="1 2">HARRANVET</strain>
    </source>
</reference>
<dbReference type="Proteomes" id="UP000597038">
    <property type="component" value="Unassembled WGS sequence"/>
</dbReference>
<accession>A0ABS0QTS4</accession>
<keyword evidence="2" id="KW-1185">Reference proteome</keyword>
<sequence>MKIKYDLVLIDVFAEDSVSRSHGYCSLKIIQNQKHYKIKTIDISSKNDKKRTHNHILISELSKLTNVDTKLICIPLSSKIKNDHLFLELYKLRNRGINIIAPYMNGFKGKSFPASYSIVQGIKGMNFGDDRIFKKIEDIMYFNDTPTVFNKNEKFTYFSGNSKACSLASRYFIDKESRNSNSQNNNSCNFQINKFNIINTKKTIELLEEVTNKRISIAKNQIDDVPIYHKNIGINNGNIKKLLNMIWSLDIKTRQNGYLNLDDISTVSKLSQFIGD</sequence>
<gene>
    <name evidence="1" type="ORF">I9026_12320</name>
</gene>
<evidence type="ECO:0000313" key="1">
    <source>
        <dbReference type="EMBL" id="MBH9582155.1"/>
    </source>
</evidence>